<dbReference type="AlphaFoldDB" id="A0AAE3GLV4"/>
<feature type="signal peptide" evidence="7">
    <location>
        <begin position="1"/>
        <end position="26"/>
    </location>
</feature>
<comment type="caution">
    <text evidence="8">The sequence shown here is derived from an EMBL/GenBank/DDBJ whole genome shotgun (WGS) entry which is preliminary data.</text>
</comment>
<evidence type="ECO:0000256" key="3">
    <source>
        <dbReference type="ARBA" id="ARBA00022801"/>
    </source>
</evidence>
<feature type="disulfide bond" evidence="6">
    <location>
        <begin position="152"/>
        <end position="162"/>
    </location>
</feature>
<protein>
    <submittedName>
        <fullName evidence="8">Streptogrisin C</fullName>
    </submittedName>
</protein>
<gene>
    <name evidence="8" type="ORF">LX83_006836</name>
</gene>
<evidence type="ECO:0000313" key="9">
    <source>
        <dbReference type="Proteomes" id="UP001206128"/>
    </source>
</evidence>
<dbReference type="GO" id="GO:0006508">
    <property type="term" value="P:proteolysis"/>
    <property type="evidence" value="ECO:0007669"/>
    <property type="project" value="UniProtKB-KW"/>
</dbReference>
<keyword evidence="5 6" id="KW-1015">Disulfide bond</keyword>
<keyword evidence="4" id="KW-0720">Serine protease</keyword>
<evidence type="ECO:0000256" key="2">
    <source>
        <dbReference type="ARBA" id="ARBA00022670"/>
    </source>
</evidence>
<reference evidence="8" key="1">
    <citation type="submission" date="2022-06" db="EMBL/GenBank/DDBJ databases">
        <title>Genomic Encyclopedia of Archaeal and Bacterial Type Strains, Phase II (KMG-II): from individual species to whole genera.</title>
        <authorList>
            <person name="Goeker M."/>
        </authorList>
    </citation>
    <scope>NUCLEOTIDE SEQUENCE</scope>
    <source>
        <strain evidence="8">DSM 43935</strain>
    </source>
</reference>
<proteinExistence type="inferred from homology"/>
<keyword evidence="3" id="KW-0378">Hydrolase</keyword>
<dbReference type="PIRSF" id="PIRSF001134">
    <property type="entry name" value="Streptogrisin"/>
    <property type="match status" value="1"/>
</dbReference>
<dbReference type="GO" id="GO:0004252">
    <property type="term" value="F:serine-type endopeptidase activity"/>
    <property type="evidence" value="ECO:0007669"/>
    <property type="project" value="InterPro"/>
</dbReference>
<dbReference type="PROSITE" id="PS51257">
    <property type="entry name" value="PROKAR_LIPOPROTEIN"/>
    <property type="match status" value="1"/>
</dbReference>
<dbReference type="InterPro" id="IPR043504">
    <property type="entry name" value="Peptidase_S1_PA_chymotrypsin"/>
</dbReference>
<evidence type="ECO:0000313" key="8">
    <source>
        <dbReference type="EMBL" id="MCP2169950.1"/>
    </source>
</evidence>
<sequence>MRFLRALVVAVAAIGCLALAGPAATAAPSTGAATGPTGSTAALPAPAPIGGGSVLYTSGGSRCTAAFAATGGSTWYLIAGAGCGSVGATVYSGANVLVGVLSAAPYPAQLYSIIRVTNTVDWYLVPRVPPAGGSGSVVITGSTEAPVGASVCKYGSTTGWHCGTIQAKNMTINFGGGVVSGLTRTSVCAEPGDGGSGFISGTQAQGVLVGGSGNCSSGGTTYFKPINEILSAHGLALLTG</sequence>
<dbReference type="EMBL" id="JAMTCK010000022">
    <property type="protein sequence ID" value="MCP2169950.1"/>
    <property type="molecule type" value="Genomic_DNA"/>
</dbReference>
<feature type="chain" id="PRO_5042206060" evidence="7">
    <location>
        <begin position="27"/>
        <end position="240"/>
    </location>
</feature>
<dbReference type="PRINTS" id="PR00861">
    <property type="entry name" value="ALYTICPTASE"/>
</dbReference>
<dbReference type="SUPFAM" id="SSF50494">
    <property type="entry name" value="Trypsin-like serine proteases"/>
    <property type="match status" value="1"/>
</dbReference>
<comment type="similarity">
    <text evidence="1">Belongs to the peptidase S1 family.</text>
</comment>
<accession>A0AAE3GLV4</accession>
<dbReference type="InterPro" id="IPR009003">
    <property type="entry name" value="Peptidase_S1_PA"/>
</dbReference>
<feature type="disulfide bond" evidence="6">
    <location>
        <begin position="188"/>
        <end position="215"/>
    </location>
</feature>
<evidence type="ECO:0000256" key="7">
    <source>
        <dbReference type="SAM" id="SignalP"/>
    </source>
</evidence>
<organism evidence="8 9">
    <name type="scientific">Goodfellowiella coeruleoviolacea</name>
    <dbReference type="NCBI Taxonomy" id="334858"/>
    <lineage>
        <taxon>Bacteria</taxon>
        <taxon>Bacillati</taxon>
        <taxon>Actinomycetota</taxon>
        <taxon>Actinomycetes</taxon>
        <taxon>Pseudonocardiales</taxon>
        <taxon>Pseudonocardiaceae</taxon>
        <taxon>Goodfellowiella</taxon>
    </lineage>
</organism>
<dbReference type="Gene3D" id="2.40.10.10">
    <property type="entry name" value="Trypsin-like serine proteases"/>
    <property type="match status" value="2"/>
</dbReference>
<dbReference type="Proteomes" id="UP001206128">
    <property type="component" value="Unassembled WGS sequence"/>
</dbReference>
<keyword evidence="7" id="KW-0732">Signal</keyword>
<dbReference type="InterPro" id="IPR001316">
    <property type="entry name" value="Pept_S1A_streptogrisin"/>
</dbReference>
<evidence type="ECO:0000256" key="1">
    <source>
        <dbReference type="ARBA" id="ARBA00007664"/>
    </source>
</evidence>
<keyword evidence="9" id="KW-1185">Reference proteome</keyword>
<dbReference type="CDD" id="cd21112">
    <property type="entry name" value="alphaLP-like"/>
    <property type="match status" value="1"/>
</dbReference>
<evidence type="ECO:0000256" key="6">
    <source>
        <dbReference type="PIRSR" id="PIRSR001134-2"/>
    </source>
</evidence>
<dbReference type="RefSeq" id="WP_253779532.1">
    <property type="nucleotide sequence ID" value="NZ_JAMTCK010000022.1"/>
</dbReference>
<name>A0AAE3GLV4_9PSEU</name>
<feature type="disulfide bond" evidence="6">
    <location>
        <begin position="63"/>
        <end position="83"/>
    </location>
</feature>
<keyword evidence="2" id="KW-0645">Protease</keyword>
<evidence type="ECO:0000256" key="4">
    <source>
        <dbReference type="ARBA" id="ARBA00022825"/>
    </source>
</evidence>
<evidence type="ECO:0000256" key="5">
    <source>
        <dbReference type="ARBA" id="ARBA00023157"/>
    </source>
</evidence>